<dbReference type="SUPFAM" id="SSF51730">
    <property type="entry name" value="FAD-linked oxidoreductase"/>
    <property type="match status" value="1"/>
</dbReference>
<name>A0A1X7A8J9_9RHOB</name>
<organism evidence="2 3">
    <name type="scientific">Pseudooceanicola marinus</name>
    <dbReference type="NCBI Taxonomy" id="396013"/>
    <lineage>
        <taxon>Bacteria</taxon>
        <taxon>Pseudomonadati</taxon>
        <taxon>Pseudomonadota</taxon>
        <taxon>Alphaproteobacteria</taxon>
        <taxon>Rhodobacterales</taxon>
        <taxon>Paracoccaceae</taxon>
        <taxon>Pseudooceanicola</taxon>
    </lineage>
</organism>
<dbReference type="InterPro" id="IPR029041">
    <property type="entry name" value="FAD-linked_oxidoreductase-like"/>
</dbReference>
<evidence type="ECO:0000313" key="2">
    <source>
        <dbReference type="EMBL" id="SLN72884.1"/>
    </source>
</evidence>
<protein>
    <recommendedName>
        <fullName evidence="4">Methylenetetrahydrofolate reductase</fullName>
    </recommendedName>
</protein>
<dbReference type="EMBL" id="FWFN01000010">
    <property type="protein sequence ID" value="SLN72884.1"/>
    <property type="molecule type" value="Genomic_DNA"/>
</dbReference>
<evidence type="ECO:0008006" key="4">
    <source>
        <dbReference type="Google" id="ProtNLM"/>
    </source>
</evidence>
<dbReference type="OrthoDB" id="9812555at2"/>
<dbReference type="AlphaFoldDB" id="A0A1X7A8J9"/>
<dbReference type="RefSeq" id="WP_085889984.1">
    <property type="nucleotide sequence ID" value="NZ_FWFN01000010.1"/>
</dbReference>
<keyword evidence="3" id="KW-1185">Reference proteome</keyword>
<reference evidence="2 3" key="1">
    <citation type="submission" date="2017-03" db="EMBL/GenBank/DDBJ databases">
        <authorList>
            <person name="Afonso C.L."/>
            <person name="Miller P.J."/>
            <person name="Scott M.A."/>
            <person name="Spackman E."/>
            <person name="Goraichik I."/>
            <person name="Dimitrov K.M."/>
            <person name="Suarez D.L."/>
            <person name="Swayne D.E."/>
        </authorList>
    </citation>
    <scope>NUCLEOTIDE SEQUENCE [LARGE SCALE GENOMIC DNA]</scope>
    <source>
        <strain evidence="2 3">CECT 7751</strain>
    </source>
</reference>
<proteinExistence type="predicted"/>
<gene>
    <name evidence="2" type="ORF">PSM7751_03967</name>
</gene>
<dbReference type="Proteomes" id="UP000193963">
    <property type="component" value="Unassembled WGS sequence"/>
</dbReference>
<dbReference type="Gene3D" id="3.20.20.220">
    <property type="match status" value="1"/>
</dbReference>
<keyword evidence="1" id="KW-0560">Oxidoreductase</keyword>
<sequence length="308" mass="33026">MALLPFRRKQAAGGGAGQPTDISGLLAGYSIEVMPRTAAKIDDFKALLPQGTRVYIAHIEGTPIEEMVETAARLSDDGFDVMPHFPARIIADAQVLEDWIARYQGEAGVRQALLLAGGVKAPHGDFHCSMQLLETGLFDRAGFTRLHVAGHPEGNLDIDPDGSDATVMEALRWKQAFSERTDAQMAMATQFAFDAAPVLAWSRRLRDEGITLPVHLGIAGPAKLQTLIKFAIACGVGPSLKVLQKRAMDVTKLMMPYEPVEILSDLASADDLGLIEQIHVFPLGGIRASAEFAARHGAGVLAPVQAEA</sequence>
<accession>A0A1X7A8J9</accession>
<evidence type="ECO:0000313" key="3">
    <source>
        <dbReference type="Proteomes" id="UP000193963"/>
    </source>
</evidence>
<dbReference type="GO" id="GO:0016491">
    <property type="term" value="F:oxidoreductase activity"/>
    <property type="evidence" value="ECO:0007669"/>
    <property type="project" value="UniProtKB-KW"/>
</dbReference>
<evidence type="ECO:0000256" key="1">
    <source>
        <dbReference type="ARBA" id="ARBA00023002"/>
    </source>
</evidence>